<keyword evidence="9" id="KW-1133">Transmembrane helix</keyword>
<dbReference type="InterPro" id="IPR003594">
    <property type="entry name" value="HATPase_dom"/>
</dbReference>
<dbReference type="InterPro" id="IPR011990">
    <property type="entry name" value="TPR-like_helical_dom_sf"/>
</dbReference>
<feature type="transmembrane region" description="Helical" evidence="9">
    <location>
        <begin position="413"/>
        <end position="433"/>
    </location>
</feature>
<dbReference type="InterPro" id="IPR011495">
    <property type="entry name" value="Sig_transdc_His_kin_sub2_dim/P"/>
</dbReference>
<evidence type="ECO:0000259" key="11">
    <source>
        <dbReference type="PROSITE" id="PS50109"/>
    </source>
</evidence>
<evidence type="ECO:0000313" key="13">
    <source>
        <dbReference type="Proteomes" id="UP000468443"/>
    </source>
</evidence>
<keyword evidence="10" id="KW-0732">Signal</keyword>
<dbReference type="Pfam" id="PF02518">
    <property type="entry name" value="HATPase_c"/>
    <property type="match status" value="1"/>
</dbReference>
<dbReference type="GO" id="GO:0004673">
    <property type="term" value="F:protein histidine kinase activity"/>
    <property type="evidence" value="ECO:0007669"/>
    <property type="project" value="UniProtKB-EC"/>
</dbReference>
<dbReference type="Pfam" id="PF07568">
    <property type="entry name" value="HisKA_2"/>
    <property type="match status" value="1"/>
</dbReference>
<dbReference type="PANTHER" id="PTHR41523:SF8">
    <property type="entry name" value="ETHYLENE RESPONSE SENSOR PROTEIN"/>
    <property type="match status" value="1"/>
</dbReference>
<evidence type="ECO:0000313" key="12">
    <source>
        <dbReference type="EMBL" id="NER10919.1"/>
    </source>
</evidence>
<reference evidence="12 13" key="1">
    <citation type="submission" date="2020-01" db="EMBL/GenBank/DDBJ databases">
        <title>Muriicola jejuensis KCTC 22299.</title>
        <authorList>
            <person name="Wang G."/>
        </authorList>
    </citation>
    <scope>NUCLEOTIDE SEQUENCE [LARGE SCALE GENOMIC DNA]</scope>
    <source>
        <strain evidence="12 13">KCTC 22299</strain>
    </source>
</reference>
<comment type="caution">
    <text evidence="12">The sequence shown here is derived from an EMBL/GenBank/DDBJ whole genome shotgun (WGS) entry which is preliminary data.</text>
</comment>
<dbReference type="SUPFAM" id="SSF81901">
    <property type="entry name" value="HCP-like"/>
    <property type="match status" value="1"/>
</dbReference>
<name>A0A6P0UGA3_9FLAO</name>
<dbReference type="AlphaFoldDB" id="A0A6P0UGA3"/>
<keyword evidence="4" id="KW-0808">Transferase</keyword>
<evidence type="ECO:0000256" key="1">
    <source>
        <dbReference type="ARBA" id="ARBA00000085"/>
    </source>
</evidence>
<keyword evidence="8" id="KW-0802">TPR repeat</keyword>
<evidence type="ECO:0000256" key="6">
    <source>
        <dbReference type="ARBA" id="ARBA00022777"/>
    </source>
</evidence>
<protein>
    <recommendedName>
        <fullName evidence="2">histidine kinase</fullName>
        <ecNumber evidence="2">2.7.13.3</ecNumber>
    </recommendedName>
</protein>
<proteinExistence type="predicted"/>
<gene>
    <name evidence="12" type="ORF">GWK09_10360</name>
</gene>
<sequence>MRTRPFSLLICCLLLGSAHRLMSQIIDFGEENSYKQVFKQTDNFGPSYLDTLEVAYAKAPSDSLRLTILNDLSYYWHTRDLIKAYQFTQIGLGEARALDLPQWEGRFQITQGAILLRDEKLDSARIVLGLAMKRVRKEELPMLYAQLGYVAEREGDLARAAEYAMRSLKLGRQLRDVHAQALAYSDLSNLFWKQKKYDKGLEQGLLALNLFESRGLNDLDYDFTLYVVGNNYLALGETSQALKYYSHAIAIGERYGFYNNLSDIYISMADLYAQTNQLAQGEAAALHAIEYSELLHNNFMLMRSWLSLGKLQRLQGKYQSAISSLQKSIEIATADFGDAFFLSDAYQNLGKAYAGNHNYRDAYGAFEKYDELQKEVFTTEAAERMSLIETEFEVADKENTIQLQGIQIRKQRIVQTLGIVVIILLFLYLILIFKSARNNRRNNERLRIQNEEKEFLLKEIHHRVKNNLEIVSSLLALQSEQILDPKLRSAMVKSQQRVHSMSMIHQRLYQGKSLSHIEMKDYFQNLGNHVIHSYGLEERVKLECRMDPVRVDIDHAIPIGLIVNELLSNALKYAFPGERKGRIQVALTQKGGVLHLEVSDDGVGKVISDDALGTGFGTQLIALLTAQLDGEMQLVVDKGTSVSFEFQLSKAA</sequence>
<keyword evidence="3" id="KW-0597">Phosphoprotein</keyword>
<dbReference type="RefSeq" id="WP_163693319.1">
    <property type="nucleotide sequence ID" value="NZ_FXTW01000002.1"/>
</dbReference>
<evidence type="ECO:0000256" key="3">
    <source>
        <dbReference type="ARBA" id="ARBA00022553"/>
    </source>
</evidence>
<dbReference type="Pfam" id="PF13181">
    <property type="entry name" value="TPR_8"/>
    <property type="match status" value="1"/>
</dbReference>
<dbReference type="InterPro" id="IPR019734">
    <property type="entry name" value="TPR_rpt"/>
</dbReference>
<evidence type="ECO:0000256" key="7">
    <source>
        <dbReference type="ARBA" id="ARBA00022840"/>
    </source>
</evidence>
<dbReference type="Gene3D" id="1.25.40.10">
    <property type="entry name" value="Tetratricopeptide repeat domain"/>
    <property type="match status" value="2"/>
</dbReference>
<evidence type="ECO:0000256" key="5">
    <source>
        <dbReference type="ARBA" id="ARBA00022741"/>
    </source>
</evidence>
<dbReference type="SUPFAM" id="SSF55874">
    <property type="entry name" value="ATPase domain of HSP90 chaperone/DNA topoisomerase II/histidine kinase"/>
    <property type="match status" value="1"/>
</dbReference>
<dbReference type="Gene3D" id="3.30.450.20">
    <property type="entry name" value="PAS domain"/>
    <property type="match status" value="1"/>
</dbReference>
<evidence type="ECO:0000256" key="9">
    <source>
        <dbReference type="SAM" id="Phobius"/>
    </source>
</evidence>
<feature type="domain" description="Histidine kinase" evidence="11">
    <location>
        <begin position="459"/>
        <end position="652"/>
    </location>
</feature>
<evidence type="ECO:0000256" key="4">
    <source>
        <dbReference type="ARBA" id="ARBA00022679"/>
    </source>
</evidence>
<dbReference type="PROSITE" id="PS50109">
    <property type="entry name" value="HIS_KIN"/>
    <property type="match status" value="1"/>
</dbReference>
<feature type="repeat" description="TPR" evidence="8">
    <location>
        <begin position="222"/>
        <end position="255"/>
    </location>
</feature>
<keyword evidence="7" id="KW-0067">ATP-binding</keyword>
<dbReference type="Gene3D" id="3.30.565.10">
    <property type="entry name" value="Histidine kinase-like ATPase, C-terminal domain"/>
    <property type="match status" value="1"/>
</dbReference>
<feature type="signal peptide" evidence="10">
    <location>
        <begin position="1"/>
        <end position="23"/>
    </location>
</feature>
<dbReference type="InterPro" id="IPR005467">
    <property type="entry name" value="His_kinase_dom"/>
</dbReference>
<feature type="repeat" description="TPR" evidence="8">
    <location>
        <begin position="302"/>
        <end position="335"/>
    </location>
</feature>
<dbReference type="SMART" id="SM00028">
    <property type="entry name" value="TPR"/>
    <property type="match status" value="6"/>
</dbReference>
<feature type="chain" id="PRO_5027021879" description="histidine kinase" evidence="10">
    <location>
        <begin position="24"/>
        <end position="652"/>
    </location>
</feature>
<dbReference type="PANTHER" id="PTHR41523">
    <property type="entry name" value="TWO-COMPONENT SYSTEM SENSOR PROTEIN"/>
    <property type="match status" value="1"/>
</dbReference>
<keyword evidence="13" id="KW-1185">Reference proteome</keyword>
<dbReference type="EMBL" id="JAABOP010000002">
    <property type="protein sequence ID" value="NER10919.1"/>
    <property type="molecule type" value="Genomic_DNA"/>
</dbReference>
<keyword evidence="5" id="KW-0547">Nucleotide-binding</keyword>
<keyword evidence="9" id="KW-0812">Transmembrane</keyword>
<feature type="repeat" description="TPR" evidence="8">
    <location>
        <begin position="343"/>
        <end position="376"/>
    </location>
</feature>
<keyword evidence="6 12" id="KW-0418">Kinase</keyword>
<comment type="catalytic activity">
    <reaction evidence="1">
        <text>ATP + protein L-histidine = ADP + protein N-phospho-L-histidine.</text>
        <dbReference type="EC" id="2.7.13.3"/>
    </reaction>
</comment>
<dbReference type="SMART" id="SM00387">
    <property type="entry name" value="HATPase_c"/>
    <property type="match status" value="1"/>
</dbReference>
<dbReference type="GO" id="GO:0005524">
    <property type="term" value="F:ATP binding"/>
    <property type="evidence" value="ECO:0007669"/>
    <property type="project" value="UniProtKB-KW"/>
</dbReference>
<dbReference type="Proteomes" id="UP000468443">
    <property type="component" value="Unassembled WGS sequence"/>
</dbReference>
<dbReference type="EC" id="2.7.13.3" evidence="2"/>
<organism evidence="12 13">
    <name type="scientific">Muriicola jejuensis</name>
    <dbReference type="NCBI Taxonomy" id="504488"/>
    <lineage>
        <taxon>Bacteria</taxon>
        <taxon>Pseudomonadati</taxon>
        <taxon>Bacteroidota</taxon>
        <taxon>Flavobacteriia</taxon>
        <taxon>Flavobacteriales</taxon>
        <taxon>Flavobacteriaceae</taxon>
        <taxon>Muriicola</taxon>
    </lineage>
</organism>
<keyword evidence="9" id="KW-0472">Membrane</keyword>
<evidence type="ECO:0000256" key="2">
    <source>
        <dbReference type="ARBA" id="ARBA00012438"/>
    </source>
</evidence>
<dbReference type="PROSITE" id="PS50005">
    <property type="entry name" value="TPR"/>
    <property type="match status" value="3"/>
</dbReference>
<evidence type="ECO:0000256" key="10">
    <source>
        <dbReference type="SAM" id="SignalP"/>
    </source>
</evidence>
<accession>A0A6P0UGA3</accession>
<dbReference type="InterPro" id="IPR036890">
    <property type="entry name" value="HATPase_C_sf"/>
</dbReference>
<dbReference type="SUPFAM" id="SSF48452">
    <property type="entry name" value="TPR-like"/>
    <property type="match status" value="1"/>
</dbReference>
<evidence type="ECO:0000256" key="8">
    <source>
        <dbReference type="PROSITE-ProRule" id="PRU00339"/>
    </source>
</evidence>